<keyword evidence="2" id="KW-0472">Membrane</keyword>
<evidence type="ECO:0000256" key="3">
    <source>
        <dbReference type="SAM" id="SignalP"/>
    </source>
</evidence>
<keyword evidence="3" id="KW-0732">Signal</keyword>
<dbReference type="PANTHER" id="PTHR40940:SF1">
    <property type="entry name" value="PROTEIN BATD"/>
    <property type="match status" value="1"/>
</dbReference>
<dbReference type="AlphaFoldDB" id="A0AA48HUP2"/>
<evidence type="ECO:0000313" key="5">
    <source>
        <dbReference type="Proteomes" id="UP001333710"/>
    </source>
</evidence>
<name>A0AA48HUP2_9ALTE</name>
<feature type="region of interest" description="Disordered" evidence="1">
    <location>
        <begin position="548"/>
        <end position="569"/>
    </location>
</feature>
<feature type="signal peptide" evidence="3">
    <location>
        <begin position="1"/>
        <end position="25"/>
    </location>
</feature>
<evidence type="ECO:0000256" key="1">
    <source>
        <dbReference type="SAM" id="MobiDB-lite"/>
    </source>
</evidence>
<feature type="transmembrane region" description="Helical" evidence="2">
    <location>
        <begin position="423"/>
        <end position="444"/>
    </location>
</feature>
<reference evidence="4" key="1">
    <citation type="submission" date="2023-01" db="EMBL/GenBank/DDBJ databases">
        <title>Complete genome sequence of Planctobacterium marinum strain Dej080120_11.</title>
        <authorList>
            <person name="Ueki S."/>
            <person name="Maruyama F."/>
        </authorList>
    </citation>
    <scope>NUCLEOTIDE SEQUENCE</scope>
    <source>
        <strain evidence="4">Dej080120_11</strain>
    </source>
</reference>
<organism evidence="4 5">
    <name type="scientific">Planctobacterium marinum</name>
    <dbReference type="NCBI Taxonomy" id="1631968"/>
    <lineage>
        <taxon>Bacteria</taxon>
        <taxon>Pseudomonadati</taxon>
        <taxon>Pseudomonadota</taxon>
        <taxon>Gammaproteobacteria</taxon>
        <taxon>Alteromonadales</taxon>
        <taxon>Alteromonadaceae</taxon>
        <taxon>Planctobacterium</taxon>
    </lineage>
</organism>
<evidence type="ECO:0000256" key="2">
    <source>
        <dbReference type="SAM" id="Phobius"/>
    </source>
</evidence>
<keyword evidence="2" id="KW-0812">Transmembrane</keyword>
<dbReference type="EMBL" id="AP027272">
    <property type="protein sequence ID" value="BDX06208.1"/>
    <property type="molecule type" value="Genomic_DNA"/>
</dbReference>
<keyword evidence="5" id="KW-1185">Reference proteome</keyword>
<protein>
    <recommendedName>
        <fullName evidence="6">BatD</fullName>
    </recommendedName>
</protein>
<evidence type="ECO:0000313" key="4">
    <source>
        <dbReference type="EMBL" id="BDX06208.1"/>
    </source>
</evidence>
<feature type="chain" id="PRO_5041287542" description="BatD" evidence="3">
    <location>
        <begin position="26"/>
        <end position="569"/>
    </location>
</feature>
<dbReference type="KEGG" id="pmaw:MACH26_17290"/>
<dbReference type="RefSeq" id="WP_338292237.1">
    <property type="nucleotide sequence ID" value="NZ_AP027272.1"/>
</dbReference>
<dbReference type="InterPro" id="IPR025738">
    <property type="entry name" value="BatD"/>
</dbReference>
<evidence type="ECO:0008006" key="6">
    <source>
        <dbReference type="Google" id="ProtNLM"/>
    </source>
</evidence>
<gene>
    <name evidence="4" type="primary">batD</name>
    <name evidence="4" type="ORF">MACH26_17290</name>
</gene>
<sequence>MQIHVKHTVLLFICLFAFSARLSFAAPTEAIATVDKNPVMVEESFRLTVTVNDDVPGDEFENSPLLRDFVVGRTSVSRQTQMINFETTRSTTWTTTLIPRTPGTFTIPALNVAGLTTAPINIEVVPVSSANATQTRDIYITAEAERDIVYVQQQIKYTTRLHLAVDLQSGSLSQPELPGADIEQVGKDREFTDIIDGKRYRIIERTFSIIPNSSGEFTIRGPLFDGEVVDNNRQSFGFFNRTRNVQRIAKDVDVQVLPIPEGYNEHWLPSEFVQLTEEWQTPDDEYRVGTPVTRTITLTAVGVTETQLPELDTLYPPAMKAYPDQADTARVQRNGTIVAQRTETVALIPNEAGTMIIPEVSLNWFNVITKKTETATLPARTIQVLPPANAPQALPDNTQIEPVVPTTSQISDTAHQTINTPQWWSISSWILGGLWLITLIAWYISSKTRKATAPIATVAAKTTKPHWQELQKELMRKQPDLNRIHQLLLPWLSSVSGAHNVSVYTHLEMLGNAELKQAIDNFYGHFYGKQSSGDEKAVLKALLSVAQKQQKQTRNNSTTTNPAPLYPTT</sequence>
<dbReference type="Proteomes" id="UP001333710">
    <property type="component" value="Chromosome"/>
</dbReference>
<keyword evidence="2" id="KW-1133">Transmembrane helix</keyword>
<proteinExistence type="predicted"/>
<dbReference type="Pfam" id="PF13584">
    <property type="entry name" value="BatD"/>
    <property type="match status" value="1"/>
</dbReference>
<dbReference type="PANTHER" id="PTHR40940">
    <property type="entry name" value="PROTEIN BATD-RELATED"/>
    <property type="match status" value="1"/>
</dbReference>
<accession>A0AA48HUP2</accession>